<dbReference type="Gene3D" id="3.20.20.70">
    <property type="entry name" value="Aldolase class I"/>
    <property type="match status" value="1"/>
</dbReference>
<dbReference type="InterPro" id="IPR034505">
    <property type="entry name" value="Coproporphyrinogen-III_oxidase"/>
</dbReference>
<evidence type="ECO:0000256" key="8">
    <source>
        <dbReference type="ARBA" id="ARBA00023186"/>
    </source>
</evidence>
<keyword evidence="9" id="KW-0004">4Fe-4S</keyword>
<evidence type="ECO:0000313" key="11">
    <source>
        <dbReference type="EMBL" id="WOC13568.1"/>
    </source>
</evidence>
<dbReference type="SFLD" id="SFLDF00562">
    <property type="entry name" value="HemN-like__clustered_with_heat"/>
    <property type="match status" value="1"/>
</dbReference>
<proteinExistence type="inferred from homology"/>
<dbReference type="GO" id="GO:0004109">
    <property type="term" value="F:coproporphyrinogen oxidase activity"/>
    <property type="evidence" value="ECO:0007669"/>
    <property type="project" value="InterPro"/>
</dbReference>
<dbReference type="GO" id="GO:0046872">
    <property type="term" value="F:metal ion binding"/>
    <property type="evidence" value="ECO:0007669"/>
    <property type="project" value="UniProtKB-UniRule"/>
</dbReference>
<comment type="subcellular location">
    <subcellularLocation>
        <location evidence="9">Cytoplasm</location>
    </subcellularLocation>
</comment>
<keyword evidence="3 9" id="KW-0349">Heme</keyword>
<dbReference type="PROSITE" id="PS51918">
    <property type="entry name" value="RADICAL_SAM"/>
    <property type="match status" value="1"/>
</dbReference>
<dbReference type="SMART" id="SM00729">
    <property type="entry name" value="Elp3"/>
    <property type="match status" value="1"/>
</dbReference>
<dbReference type="CDD" id="cd01335">
    <property type="entry name" value="Radical_SAM"/>
    <property type="match status" value="1"/>
</dbReference>
<evidence type="ECO:0000256" key="6">
    <source>
        <dbReference type="ARBA" id="ARBA00023004"/>
    </source>
</evidence>
<protein>
    <recommendedName>
        <fullName evidence="2 9">Heme chaperone HemW</fullName>
    </recommendedName>
</protein>
<keyword evidence="8 9" id="KW-0143">Chaperone</keyword>
<dbReference type="GO" id="GO:0051539">
    <property type="term" value="F:4 iron, 4 sulfur cluster binding"/>
    <property type="evidence" value="ECO:0007669"/>
    <property type="project" value="UniProtKB-UniRule"/>
</dbReference>
<reference evidence="11" key="1">
    <citation type="submission" date="2023-06" db="EMBL/GenBank/DDBJ databases">
        <title>Gordonia sp. nov. and Pseudochrobactrum sp. nov., two species isolated from the burying beetle Nicrophorus vespilloides.</title>
        <authorList>
            <person name="Poehlein A."/>
            <person name="Guzman J."/>
            <person name="Daniel R."/>
            <person name="Vilcinskas A."/>
        </authorList>
    </citation>
    <scope>NUCLEOTIDE SEQUENCE</scope>
    <source>
        <strain evidence="11">MP11Mi</strain>
    </source>
</reference>
<dbReference type="GO" id="GO:0006779">
    <property type="term" value="P:porphyrin-containing compound biosynthetic process"/>
    <property type="evidence" value="ECO:0007669"/>
    <property type="project" value="InterPro"/>
</dbReference>
<dbReference type="AlphaFoldDB" id="A0AA97GV13"/>
<evidence type="ECO:0000256" key="7">
    <source>
        <dbReference type="ARBA" id="ARBA00023014"/>
    </source>
</evidence>
<accession>A0AA97GV13</accession>
<evidence type="ECO:0000256" key="5">
    <source>
        <dbReference type="ARBA" id="ARBA00022723"/>
    </source>
</evidence>
<dbReference type="PANTHER" id="PTHR13932">
    <property type="entry name" value="COPROPORPHYRINIGEN III OXIDASE"/>
    <property type="match status" value="1"/>
</dbReference>
<dbReference type="PANTHER" id="PTHR13932:SF5">
    <property type="entry name" value="RADICAL S-ADENOSYL METHIONINE DOMAIN-CONTAINING PROTEIN 1, MITOCHONDRIAL"/>
    <property type="match status" value="1"/>
</dbReference>
<keyword evidence="9" id="KW-0963">Cytoplasm</keyword>
<comment type="similarity">
    <text evidence="1">Belongs to the anaerobic coproporphyrinogen-III oxidase family. HemW subfamily.</text>
</comment>
<evidence type="ECO:0000259" key="10">
    <source>
        <dbReference type="PROSITE" id="PS51918"/>
    </source>
</evidence>
<dbReference type="InterPro" id="IPR006638">
    <property type="entry name" value="Elp3/MiaA/NifB-like_rSAM"/>
</dbReference>
<organism evidence="11">
    <name type="scientific">Gordonia sp. MP11Mi</name>
    <dbReference type="NCBI Taxonomy" id="3022769"/>
    <lineage>
        <taxon>Bacteria</taxon>
        <taxon>Bacillati</taxon>
        <taxon>Actinomycetota</taxon>
        <taxon>Actinomycetes</taxon>
        <taxon>Mycobacteriales</taxon>
        <taxon>Gordoniaceae</taxon>
        <taxon>Gordonia</taxon>
    </lineage>
</organism>
<evidence type="ECO:0000256" key="3">
    <source>
        <dbReference type="ARBA" id="ARBA00022617"/>
    </source>
</evidence>
<name>A0AA97GV13_9ACTN</name>
<dbReference type="InterPro" id="IPR013785">
    <property type="entry name" value="Aldolase_TIM"/>
</dbReference>
<evidence type="ECO:0000256" key="2">
    <source>
        <dbReference type="ARBA" id="ARBA00017228"/>
    </source>
</evidence>
<feature type="domain" description="Radical SAM core" evidence="10">
    <location>
        <begin position="27"/>
        <end position="268"/>
    </location>
</feature>
<dbReference type="SFLD" id="SFLDF00288">
    <property type="entry name" value="HemN-like__clustered_with_nucl"/>
    <property type="match status" value="1"/>
</dbReference>
<evidence type="ECO:0000256" key="4">
    <source>
        <dbReference type="ARBA" id="ARBA00022691"/>
    </source>
</evidence>
<dbReference type="SFLD" id="SFLDG01082">
    <property type="entry name" value="B12-binding_domain_containing"/>
    <property type="match status" value="1"/>
</dbReference>
<dbReference type="SFLD" id="SFLDG01065">
    <property type="entry name" value="anaerobic_coproporphyrinogen-I"/>
    <property type="match status" value="1"/>
</dbReference>
<keyword evidence="7 9" id="KW-0411">Iron-sulfur</keyword>
<dbReference type="InterPro" id="IPR058240">
    <property type="entry name" value="rSAM_sf"/>
</dbReference>
<gene>
    <name evidence="11" type="primary">hemW</name>
    <name evidence="11" type="ORF">MP11Mi_26710</name>
</gene>
<dbReference type="NCBIfam" id="TIGR00539">
    <property type="entry name" value="hemN_rel"/>
    <property type="match status" value="1"/>
</dbReference>
<sequence length="413" mass="44903">MRHHRGVAIRQAPEALSDQALAALHDVDEGRPFGLYLHVPFCATRCGYCDFNTYTAGELGSSSSPQSWMEGVRRELDAAAELLSPVRKVSTVFVGGGTPSLLGGDGLADLLGAVRDSFDLAHGAEVTTESNPESTSPEFFATLRGAGYTRISLGMQSAARHVLAVLERTHTPGRALAAAREAADAGFEHLNMDLIYGTPGESDDDLAASIDAVLSVPIDHVSAYALIVEDGTAFARKVRRGEVPMPDDDVLAARYEMLDERLTQAGLTWYEVSNWSRAQRDSGLPETESACRHNEMYWRSDDWWGVGPGAHSHVRGVRWWNQKHPATYSASLASGALPVAGHEILTAEDMHTEAVMLRLRMRDGLARAVLDDRERMRADVSVAAGLLVRRGDAYVLTDRGRLLADGVVRDILD</sequence>
<dbReference type="InterPro" id="IPR007197">
    <property type="entry name" value="rSAM"/>
</dbReference>
<dbReference type="SUPFAM" id="SSF102114">
    <property type="entry name" value="Radical SAM enzymes"/>
    <property type="match status" value="1"/>
</dbReference>
<comment type="function">
    <text evidence="9">Probably acts as a heme chaperone, transferring heme to an unknown acceptor. Binds one molecule of heme per monomer, possibly covalently. Binds 1 [4Fe-4S] cluster. The cluster is coordinated with 3 cysteines and an exchangeable S-adenosyl-L-methionine.</text>
</comment>
<evidence type="ECO:0000256" key="1">
    <source>
        <dbReference type="ARBA" id="ARBA00006100"/>
    </source>
</evidence>
<dbReference type="Pfam" id="PF04055">
    <property type="entry name" value="Radical_SAM"/>
    <property type="match status" value="1"/>
</dbReference>
<dbReference type="GO" id="GO:0005737">
    <property type="term" value="C:cytoplasm"/>
    <property type="evidence" value="ECO:0007669"/>
    <property type="project" value="UniProtKB-SubCell"/>
</dbReference>
<evidence type="ECO:0000256" key="9">
    <source>
        <dbReference type="RuleBase" id="RU364116"/>
    </source>
</evidence>
<dbReference type="SFLD" id="SFLDS00029">
    <property type="entry name" value="Radical_SAM"/>
    <property type="match status" value="1"/>
</dbReference>
<dbReference type="InterPro" id="IPR004559">
    <property type="entry name" value="HemW-like"/>
</dbReference>
<keyword evidence="5 9" id="KW-0479">Metal-binding</keyword>
<keyword evidence="4 9" id="KW-0949">S-adenosyl-L-methionine</keyword>
<dbReference type="EMBL" id="CP128986">
    <property type="protein sequence ID" value="WOC13568.1"/>
    <property type="molecule type" value="Genomic_DNA"/>
</dbReference>
<keyword evidence="6 9" id="KW-0408">Iron</keyword>